<sequence length="64" mass="7473">DKIEKLGNKICRLVKYYEKSKGQNLALAALADVLLGIKEVFRSYDKRFKKLEESLKDKERIISK</sequence>
<protein>
    <submittedName>
        <fullName evidence="1">Uncharacterized protein</fullName>
    </submittedName>
</protein>
<comment type="caution">
    <text evidence="1">The sequence shown here is derived from an EMBL/GenBank/DDBJ whole genome shotgun (WGS) entry which is preliminary data.</text>
</comment>
<organism evidence="1">
    <name type="scientific">marine sediment metagenome</name>
    <dbReference type="NCBI Taxonomy" id="412755"/>
    <lineage>
        <taxon>unclassified sequences</taxon>
        <taxon>metagenomes</taxon>
        <taxon>ecological metagenomes</taxon>
    </lineage>
</organism>
<reference evidence="1" key="1">
    <citation type="journal article" date="2014" name="Front. Microbiol.">
        <title>High frequency of phylogenetically diverse reductive dehalogenase-homologous genes in deep subseafloor sedimentary metagenomes.</title>
        <authorList>
            <person name="Kawai M."/>
            <person name="Futagami T."/>
            <person name="Toyoda A."/>
            <person name="Takaki Y."/>
            <person name="Nishi S."/>
            <person name="Hori S."/>
            <person name="Arai W."/>
            <person name="Tsubouchi T."/>
            <person name="Morono Y."/>
            <person name="Uchiyama I."/>
            <person name="Ito T."/>
            <person name="Fujiyama A."/>
            <person name="Inagaki F."/>
            <person name="Takami H."/>
        </authorList>
    </citation>
    <scope>NUCLEOTIDE SEQUENCE</scope>
    <source>
        <strain evidence="1">Expedition CK06-06</strain>
    </source>
</reference>
<feature type="non-terminal residue" evidence="1">
    <location>
        <position position="1"/>
    </location>
</feature>
<proteinExistence type="predicted"/>
<evidence type="ECO:0000313" key="1">
    <source>
        <dbReference type="EMBL" id="GAI19513.1"/>
    </source>
</evidence>
<name>X1LKC3_9ZZZZ</name>
<dbReference type="AlphaFoldDB" id="X1LKC3"/>
<dbReference type="EMBL" id="BARV01022355">
    <property type="protein sequence ID" value="GAI19513.1"/>
    <property type="molecule type" value="Genomic_DNA"/>
</dbReference>
<accession>X1LKC3</accession>
<gene>
    <name evidence="1" type="ORF">S06H3_36875</name>
</gene>